<dbReference type="AlphaFoldDB" id="A0A7R8CID7"/>
<dbReference type="InterPro" id="IPR011009">
    <property type="entry name" value="Kinase-like_dom_sf"/>
</dbReference>
<dbReference type="Proteomes" id="UP000675881">
    <property type="component" value="Chromosome 13"/>
</dbReference>
<sequence length="247" mass="28526">MNAGMTKVRREESPPPQIMDPSRNVPYQRGPLLGKGGFAKVYEVREPHGKVYADKMIRRDFLELKQGSKAKLLRRRGKKKRLYEYSDVERSFTFNMDGVRSVTPDLLSRVHLLDYLSRYMAKKLACANPSAFATQVTVTTRSTTTIPHIVKWWRTPRFLVMILNNTSIQINFIQEHTKIVLWKCNNEFFASFFASKSLPITFNLESLSTKAAFIHTDIGELLQQVLHVLEDLNRRNELEINESTTST</sequence>
<gene>
    <name evidence="2" type="ORF">LSAA_4306</name>
</gene>
<feature type="region of interest" description="Disordered" evidence="1">
    <location>
        <begin position="1"/>
        <end position="26"/>
    </location>
</feature>
<dbReference type="Gene3D" id="3.30.200.20">
    <property type="entry name" value="Phosphorylase Kinase, domain 1"/>
    <property type="match status" value="1"/>
</dbReference>
<dbReference type="SUPFAM" id="SSF56112">
    <property type="entry name" value="Protein kinase-like (PK-like)"/>
    <property type="match status" value="1"/>
</dbReference>
<dbReference type="InterPro" id="IPR036947">
    <property type="entry name" value="POLO_box_dom_sf"/>
</dbReference>
<dbReference type="Gene3D" id="3.30.1120.30">
    <property type="entry name" value="POLO box domain"/>
    <property type="match status" value="1"/>
</dbReference>
<proteinExistence type="predicted"/>
<organism evidence="2 3">
    <name type="scientific">Lepeophtheirus salmonis</name>
    <name type="common">Salmon louse</name>
    <name type="synonym">Caligus salmonis</name>
    <dbReference type="NCBI Taxonomy" id="72036"/>
    <lineage>
        <taxon>Eukaryota</taxon>
        <taxon>Metazoa</taxon>
        <taxon>Ecdysozoa</taxon>
        <taxon>Arthropoda</taxon>
        <taxon>Crustacea</taxon>
        <taxon>Multicrustacea</taxon>
        <taxon>Hexanauplia</taxon>
        <taxon>Copepoda</taxon>
        <taxon>Siphonostomatoida</taxon>
        <taxon>Caligidae</taxon>
        <taxon>Lepeophtheirus</taxon>
    </lineage>
</organism>
<protein>
    <submittedName>
        <fullName evidence="2">(salmon louse) hypothetical protein</fullName>
    </submittedName>
</protein>
<dbReference type="SUPFAM" id="SSF82615">
    <property type="entry name" value="Polo-box domain"/>
    <property type="match status" value="1"/>
</dbReference>
<name>A0A7R8CID7_LEPSM</name>
<accession>A0A7R8CID7</accession>
<dbReference type="EMBL" id="HG994592">
    <property type="protein sequence ID" value="CAF2831435.1"/>
    <property type="molecule type" value="Genomic_DNA"/>
</dbReference>
<evidence type="ECO:0000313" key="2">
    <source>
        <dbReference type="EMBL" id="CAF2831435.1"/>
    </source>
</evidence>
<evidence type="ECO:0000313" key="3">
    <source>
        <dbReference type="Proteomes" id="UP000675881"/>
    </source>
</evidence>
<reference evidence="2" key="1">
    <citation type="submission" date="2021-02" db="EMBL/GenBank/DDBJ databases">
        <authorList>
            <person name="Bekaert M."/>
        </authorList>
    </citation>
    <scope>NUCLEOTIDE SEQUENCE</scope>
    <source>
        <strain evidence="2">IoA-00</strain>
    </source>
</reference>
<evidence type="ECO:0000256" key="1">
    <source>
        <dbReference type="SAM" id="MobiDB-lite"/>
    </source>
</evidence>
<keyword evidence="3" id="KW-1185">Reference proteome</keyword>
<dbReference type="OrthoDB" id="408964at2759"/>